<evidence type="ECO:0000256" key="4">
    <source>
        <dbReference type="ARBA" id="ARBA00023043"/>
    </source>
</evidence>
<evidence type="ECO:0000259" key="6">
    <source>
        <dbReference type="PROSITE" id="PS50225"/>
    </source>
</evidence>
<dbReference type="InterPro" id="IPR051573">
    <property type="entry name" value="Ankyrin-SOCS_box_domain"/>
</dbReference>
<evidence type="ECO:0000256" key="2">
    <source>
        <dbReference type="ARBA" id="ARBA00022737"/>
    </source>
</evidence>
<evidence type="ECO:0000256" key="1">
    <source>
        <dbReference type="ARBA" id="ARBA00005949"/>
    </source>
</evidence>
<feature type="non-terminal residue" evidence="7">
    <location>
        <position position="190"/>
    </location>
</feature>
<dbReference type="Pfam" id="PF12796">
    <property type="entry name" value="Ank_2"/>
    <property type="match status" value="1"/>
</dbReference>
<evidence type="ECO:0000313" key="7">
    <source>
        <dbReference type="EMBL" id="WAR22458.1"/>
    </source>
</evidence>
<dbReference type="EMBL" id="CP111023">
    <property type="protein sequence ID" value="WAR22458.1"/>
    <property type="molecule type" value="Genomic_DNA"/>
</dbReference>
<dbReference type="SUPFAM" id="SSF48403">
    <property type="entry name" value="Ankyrin repeat"/>
    <property type="match status" value="1"/>
</dbReference>
<evidence type="ECO:0000313" key="8">
    <source>
        <dbReference type="Proteomes" id="UP001164746"/>
    </source>
</evidence>
<keyword evidence="4 5" id="KW-0040">ANK repeat</keyword>
<sequence>LSLNKSIDVSKVLLQNGADVQQVMQMQGREVLLTTPPLIHAVETDNLFLASILLEHGEDVNQGYGACSHSPIHFAIIRSNSDMVKLLIQYGANLNKRNGRGTTPLALGHKCDVLGNIQLPGESVEVMRNPELKALLYDYVSQPHSLQHLCRYGIRGHLAQTHGGRTIIPAVMSLPLPPPLKSFLALNTTS</sequence>
<dbReference type="InterPro" id="IPR002110">
    <property type="entry name" value="Ankyrin_rpt"/>
</dbReference>
<gene>
    <name evidence="7" type="ORF">MAR_016432</name>
</gene>
<dbReference type="InterPro" id="IPR036770">
    <property type="entry name" value="Ankyrin_rpt-contain_sf"/>
</dbReference>
<reference evidence="7" key="1">
    <citation type="submission" date="2022-11" db="EMBL/GenBank/DDBJ databases">
        <title>Centuries of genome instability and evolution in soft-shell clam transmissible cancer (bioRxiv).</title>
        <authorList>
            <person name="Hart S.F.M."/>
            <person name="Yonemitsu M.A."/>
            <person name="Giersch R.M."/>
            <person name="Beal B.F."/>
            <person name="Arriagada G."/>
            <person name="Davis B.W."/>
            <person name="Ostrander E.A."/>
            <person name="Goff S.P."/>
            <person name="Metzger M.J."/>
        </authorList>
    </citation>
    <scope>NUCLEOTIDE SEQUENCE</scope>
    <source>
        <strain evidence="7">MELC-2E11</strain>
        <tissue evidence="7">Siphon/mantle</tissue>
    </source>
</reference>
<dbReference type="PROSITE" id="PS50088">
    <property type="entry name" value="ANK_REPEAT"/>
    <property type="match status" value="1"/>
</dbReference>
<feature type="domain" description="SOCS box" evidence="6">
    <location>
        <begin position="131"/>
        <end position="190"/>
    </location>
</feature>
<dbReference type="PROSITE" id="PS50297">
    <property type="entry name" value="ANK_REP_REGION"/>
    <property type="match status" value="1"/>
</dbReference>
<dbReference type="SMART" id="SM00248">
    <property type="entry name" value="ANK"/>
    <property type="match status" value="2"/>
</dbReference>
<dbReference type="Gene3D" id="1.10.750.20">
    <property type="entry name" value="SOCS box"/>
    <property type="match status" value="1"/>
</dbReference>
<dbReference type="InterPro" id="IPR001496">
    <property type="entry name" value="SOCS_box"/>
</dbReference>
<name>A0ABY7FJS9_MYAAR</name>
<dbReference type="SMART" id="SM00253">
    <property type="entry name" value="SOCS"/>
    <property type="match status" value="1"/>
</dbReference>
<keyword evidence="3" id="KW-0833">Ubl conjugation pathway</keyword>
<dbReference type="PANTHER" id="PTHR24136:SF18">
    <property type="entry name" value="ANKYRIN REPEAT AND SOCS BOX PROTEIN 5"/>
    <property type="match status" value="1"/>
</dbReference>
<evidence type="ECO:0000256" key="5">
    <source>
        <dbReference type="PROSITE-ProRule" id="PRU00023"/>
    </source>
</evidence>
<dbReference type="CDD" id="cd03716">
    <property type="entry name" value="SOCS_ASB_like"/>
    <property type="match status" value="1"/>
</dbReference>
<dbReference type="PANTHER" id="PTHR24136">
    <property type="entry name" value="SOWAH (DROSOPHILA) HOMOLOG"/>
    <property type="match status" value="1"/>
</dbReference>
<dbReference type="SMART" id="SM00969">
    <property type="entry name" value="SOCS_box"/>
    <property type="match status" value="1"/>
</dbReference>
<dbReference type="InterPro" id="IPR036036">
    <property type="entry name" value="SOCS_box-like_dom_sf"/>
</dbReference>
<proteinExistence type="inferred from homology"/>
<protein>
    <submittedName>
        <fullName evidence="7">Y381-like protein</fullName>
    </submittedName>
</protein>
<dbReference type="Pfam" id="PF07525">
    <property type="entry name" value="SOCS_box"/>
    <property type="match status" value="1"/>
</dbReference>
<dbReference type="Proteomes" id="UP001164746">
    <property type="component" value="Chromosome 12"/>
</dbReference>
<dbReference type="PROSITE" id="PS50225">
    <property type="entry name" value="SOCS"/>
    <property type="match status" value="1"/>
</dbReference>
<organism evidence="7 8">
    <name type="scientific">Mya arenaria</name>
    <name type="common">Soft-shell clam</name>
    <dbReference type="NCBI Taxonomy" id="6604"/>
    <lineage>
        <taxon>Eukaryota</taxon>
        <taxon>Metazoa</taxon>
        <taxon>Spiralia</taxon>
        <taxon>Lophotrochozoa</taxon>
        <taxon>Mollusca</taxon>
        <taxon>Bivalvia</taxon>
        <taxon>Autobranchia</taxon>
        <taxon>Heteroconchia</taxon>
        <taxon>Euheterodonta</taxon>
        <taxon>Imparidentia</taxon>
        <taxon>Neoheterodontei</taxon>
        <taxon>Myida</taxon>
        <taxon>Myoidea</taxon>
        <taxon>Myidae</taxon>
        <taxon>Mya</taxon>
    </lineage>
</organism>
<evidence type="ECO:0000256" key="3">
    <source>
        <dbReference type="ARBA" id="ARBA00022786"/>
    </source>
</evidence>
<keyword evidence="2" id="KW-0677">Repeat</keyword>
<accession>A0ABY7FJS9</accession>
<comment type="similarity">
    <text evidence="1">Belongs to the ankyrin SOCS box (ASB) family.</text>
</comment>
<dbReference type="SUPFAM" id="SSF158235">
    <property type="entry name" value="SOCS box-like"/>
    <property type="match status" value="1"/>
</dbReference>
<feature type="repeat" description="ANK" evidence="5">
    <location>
        <begin position="67"/>
        <end position="99"/>
    </location>
</feature>
<keyword evidence="8" id="KW-1185">Reference proteome</keyword>
<dbReference type="Gene3D" id="1.25.40.20">
    <property type="entry name" value="Ankyrin repeat-containing domain"/>
    <property type="match status" value="1"/>
</dbReference>